<name>A0A117PXE4_9ACTN</name>
<feature type="signal peptide" evidence="1">
    <location>
        <begin position="1"/>
        <end position="27"/>
    </location>
</feature>
<accession>A0A117PXE4</accession>
<dbReference type="AlphaFoldDB" id="A0A117PXE4"/>
<keyword evidence="1" id="KW-0732">Signal</keyword>
<evidence type="ECO:0000313" key="2">
    <source>
        <dbReference type="EMBL" id="KUM96830.1"/>
    </source>
</evidence>
<sequence length="67" mass="6704">MRTIALRTKTVLAALTGAGVLALGTAAAVPASGVQDALVRVTSDVSGHQVHSGAVLADERGPREVRG</sequence>
<evidence type="ECO:0000313" key="3">
    <source>
        <dbReference type="Proteomes" id="UP000054241"/>
    </source>
</evidence>
<feature type="chain" id="PRO_5038595162" evidence="1">
    <location>
        <begin position="28"/>
        <end position="67"/>
    </location>
</feature>
<dbReference type="RefSeq" id="WP_066995389.1">
    <property type="nucleotide sequence ID" value="NZ_BNDU01000006.1"/>
</dbReference>
<protein>
    <submittedName>
        <fullName evidence="2">Uncharacterized protein</fullName>
    </submittedName>
</protein>
<gene>
    <name evidence="2" type="ORF">AQI88_10080</name>
</gene>
<dbReference type="Proteomes" id="UP000054241">
    <property type="component" value="Unassembled WGS sequence"/>
</dbReference>
<proteinExistence type="predicted"/>
<reference evidence="2 3" key="1">
    <citation type="submission" date="2015-10" db="EMBL/GenBank/DDBJ databases">
        <title>Draft genome sequence of Streptomyces cellostaticus DSM 40189, type strain for the species Streptomyces cellostaticus.</title>
        <authorList>
            <person name="Ruckert C."/>
            <person name="Winkler A."/>
            <person name="Kalinowski J."/>
            <person name="Kampfer P."/>
            <person name="Glaeser S."/>
        </authorList>
    </citation>
    <scope>NUCLEOTIDE SEQUENCE [LARGE SCALE GENOMIC DNA]</scope>
    <source>
        <strain evidence="2 3">DSM 40189</strain>
    </source>
</reference>
<organism evidence="2 3">
    <name type="scientific">Streptomyces cellostaticus</name>
    <dbReference type="NCBI Taxonomy" id="67285"/>
    <lineage>
        <taxon>Bacteria</taxon>
        <taxon>Bacillati</taxon>
        <taxon>Actinomycetota</taxon>
        <taxon>Actinomycetes</taxon>
        <taxon>Kitasatosporales</taxon>
        <taxon>Streptomycetaceae</taxon>
        <taxon>Streptomyces</taxon>
    </lineage>
</organism>
<keyword evidence="3" id="KW-1185">Reference proteome</keyword>
<comment type="caution">
    <text evidence="2">The sequence shown here is derived from an EMBL/GenBank/DDBJ whole genome shotgun (WGS) entry which is preliminary data.</text>
</comment>
<evidence type="ECO:0000256" key="1">
    <source>
        <dbReference type="SAM" id="SignalP"/>
    </source>
</evidence>
<dbReference type="EMBL" id="LMWL01000015">
    <property type="protein sequence ID" value="KUM96830.1"/>
    <property type="molecule type" value="Genomic_DNA"/>
</dbReference>